<dbReference type="CDD" id="cd17546">
    <property type="entry name" value="REC_hyHK_CKI1_RcsC-like"/>
    <property type="match status" value="1"/>
</dbReference>
<evidence type="ECO:0000259" key="19">
    <source>
        <dbReference type="PROSITE" id="PS50894"/>
    </source>
</evidence>
<evidence type="ECO:0000256" key="14">
    <source>
        <dbReference type="PROSITE-ProRule" id="PRU00110"/>
    </source>
</evidence>
<dbReference type="InterPro" id="IPR003661">
    <property type="entry name" value="HisK_dim/P_dom"/>
</dbReference>
<keyword evidence="5" id="KW-0997">Cell inner membrane</keyword>
<dbReference type="SUPFAM" id="SSF55874">
    <property type="entry name" value="ATPase domain of HSP90 chaperone/DNA topoisomerase II/histidine kinase"/>
    <property type="match status" value="1"/>
</dbReference>
<dbReference type="Gene3D" id="1.20.120.160">
    <property type="entry name" value="HPT domain"/>
    <property type="match status" value="1"/>
</dbReference>
<dbReference type="InterPro" id="IPR036641">
    <property type="entry name" value="HPT_dom_sf"/>
</dbReference>
<dbReference type="PROSITE" id="PS50109">
    <property type="entry name" value="HIS_KIN"/>
    <property type="match status" value="1"/>
</dbReference>
<dbReference type="PANTHER" id="PTHR43047">
    <property type="entry name" value="TWO-COMPONENT HISTIDINE PROTEIN KINASE"/>
    <property type="match status" value="1"/>
</dbReference>
<evidence type="ECO:0000259" key="17">
    <source>
        <dbReference type="PROSITE" id="PS50110"/>
    </source>
</evidence>
<keyword evidence="8" id="KW-0812">Transmembrane</keyword>
<evidence type="ECO:0000256" key="2">
    <source>
        <dbReference type="ARBA" id="ARBA00004429"/>
    </source>
</evidence>
<dbReference type="InterPro" id="IPR036890">
    <property type="entry name" value="HATPase_C_sf"/>
</dbReference>
<comment type="catalytic activity">
    <reaction evidence="1">
        <text>ATP + protein L-histidine = ADP + protein N-phospho-L-histidine.</text>
        <dbReference type="EC" id="2.7.13.3"/>
    </reaction>
</comment>
<dbReference type="Pfam" id="PF00512">
    <property type="entry name" value="HisKA"/>
    <property type="match status" value="1"/>
</dbReference>
<comment type="caution">
    <text evidence="20">The sequence shown here is derived from an EMBL/GenBank/DDBJ whole genome shotgun (WGS) entry which is preliminary data.</text>
</comment>
<organism evidence="20 21">
    <name type="scientific">Belnapia arida</name>
    <dbReference type="NCBI Taxonomy" id="2804533"/>
    <lineage>
        <taxon>Bacteria</taxon>
        <taxon>Pseudomonadati</taxon>
        <taxon>Pseudomonadota</taxon>
        <taxon>Alphaproteobacteria</taxon>
        <taxon>Acetobacterales</taxon>
        <taxon>Roseomonadaceae</taxon>
        <taxon>Belnapia</taxon>
    </lineage>
</organism>
<keyword evidence="21" id="KW-1185">Reference proteome</keyword>
<dbReference type="InterPro" id="IPR001789">
    <property type="entry name" value="Sig_transdc_resp-reg_receiver"/>
</dbReference>
<dbReference type="PROSITE" id="PS50112">
    <property type="entry name" value="PAS"/>
    <property type="match status" value="2"/>
</dbReference>
<dbReference type="EC" id="2.7.13.3" evidence="3"/>
<gene>
    <name evidence="20" type="ORF">JMJ56_14095</name>
</gene>
<feature type="domain" description="PAS" evidence="18">
    <location>
        <begin position="256"/>
        <end position="296"/>
    </location>
</feature>
<feature type="modified residue" description="4-aspartylphosphate" evidence="15">
    <location>
        <position position="965"/>
    </location>
</feature>
<dbReference type="PRINTS" id="PR00344">
    <property type="entry name" value="BCTRLSENSOR"/>
</dbReference>
<evidence type="ECO:0000256" key="12">
    <source>
        <dbReference type="ARBA" id="ARBA00023012"/>
    </source>
</evidence>
<dbReference type="SUPFAM" id="SSF52172">
    <property type="entry name" value="CheY-like"/>
    <property type="match status" value="1"/>
</dbReference>
<dbReference type="RefSeq" id="WP_202832397.1">
    <property type="nucleotide sequence ID" value="NZ_JAETWB010000005.1"/>
</dbReference>
<dbReference type="InterPro" id="IPR036097">
    <property type="entry name" value="HisK_dim/P_sf"/>
</dbReference>
<keyword evidence="10" id="KW-0547">Nucleotide-binding</keyword>
<dbReference type="SUPFAM" id="SSF47384">
    <property type="entry name" value="Homodimeric domain of signal transducing histidine kinase"/>
    <property type="match status" value="1"/>
</dbReference>
<dbReference type="Gene3D" id="3.40.50.2300">
    <property type="match status" value="1"/>
</dbReference>
<keyword evidence="6 15" id="KW-0597">Phosphoprotein</keyword>
<dbReference type="Gene3D" id="3.30.450.20">
    <property type="entry name" value="PAS domain"/>
    <property type="match status" value="4"/>
</dbReference>
<dbReference type="CDD" id="cd00082">
    <property type="entry name" value="HisKA"/>
    <property type="match status" value="1"/>
</dbReference>
<dbReference type="CDD" id="cd16922">
    <property type="entry name" value="HATPase_EvgS-ArcB-TorS-like"/>
    <property type="match status" value="1"/>
</dbReference>
<evidence type="ECO:0000313" key="20">
    <source>
        <dbReference type="EMBL" id="MBL6079145.1"/>
    </source>
</evidence>
<evidence type="ECO:0000256" key="10">
    <source>
        <dbReference type="ARBA" id="ARBA00022840"/>
    </source>
</evidence>
<protein>
    <recommendedName>
        <fullName evidence="3">histidine kinase</fullName>
        <ecNumber evidence="3">2.7.13.3</ecNumber>
    </recommendedName>
</protein>
<feature type="modified residue" description="Phosphohistidine" evidence="14">
    <location>
        <position position="1102"/>
    </location>
</feature>
<dbReference type="Gene3D" id="3.30.565.10">
    <property type="entry name" value="Histidine kinase-like ATPase, C-terminal domain"/>
    <property type="match status" value="1"/>
</dbReference>
<name>A0ABS1U396_9PROT</name>
<dbReference type="PROSITE" id="PS50894">
    <property type="entry name" value="HPT"/>
    <property type="match status" value="1"/>
</dbReference>
<evidence type="ECO:0000256" key="6">
    <source>
        <dbReference type="ARBA" id="ARBA00022553"/>
    </source>
</evidence>
<dbReference type="SMART" id="SM00388">
    <property type="entry name" value="HisKA"/>
    <property type="match status" value="1"/>
</dbReference>
<dbReference type="Gene3D" id="1.10.287.130">
    <property type="match status" value="1"/>
</dbReference>
<dbReference type="InterPro" id="IPR008207">
    <property type="entry name" value="Sig_transdc_His_kin_Hpt_dom"/>
</dbReference>
<dbReference type="SMART" id="SM00387">
    <property type="entry name" value="HATPase_c"/>
    <property type="match status" value="1"/>
</dbReference>
<dbReference type="PANTHER" id="PTHR43047:SF64">
    <property type="entry name" value="HISTIDINE KINASE CONTAINING CHEY-HOMOLOGOUS RECEIVER DOMAIN AND PAS DOMAIN-RELATED"/>
    <property type="match status" value="1"/>
</dbReference>
<dbReference type="InterPro" id="IPR035965">
    <property type="entry name" value="PAS-like_dom_sf"/>
</dbReference>
<evidence type="ECO:0000256" key="11">
    <source>
        <dbReference type="ARBA" id="ARBA00022989"/>
    </source>
</evidence>
<evidence type="ECO:0000256" key="5">
    <source>
        <dbReference type="ARBA" id="ARBA00022519"/>
    </source>
</evidence>
<evidence type="ECO:0000256" key="8">
    <source>
        <dbReference type="ARBA" id="ARBA00022692"/>
    </source>
</evidence>
<keyword evidence="9" id="KW-0418">Kinase</keyword>
<evidence type="ECO:0000256" key="1">
    <source>
        <dbReference type="ARBA" id="ARBA00000085"/>
    </source>
</evidence>
<dbReference type="InterPro" id="IPR005467">
    <property type="entry name" value="His_kinase_dom"/>
</dbReference>
<evidence type="ECO:0000256" key="4">
    <source>
        <dbReference type="ARBA" id="ARBA00022475"/>
    </source>
</evidence>
<keyword evidence="7" id="KW-0808">Transferase</keyword>
<dbReference type="SUPFAM" id="SSF47226">
    <property type="entry name" value="Histidine-containing phosphotransfer domain, HPT domain"/>
    <property type="match status" value="1"/>
</dbReference>
<dbReference type="Pfam" id="PF02518">
    <property type="entry name" value="HATPase_c"/>
    <property type="match status" value="1"/>
</dbReference>
<keyword evidence="10" id="KW-0067">ATP-binding</keyword>
<feature type="domain" description="PAS" evidence="18">
    <location>
        <begin position="516"/>
        <end position="556"/>
    </location>
</feature>
<dbReference type="InterPro" id="IPR003594">
    <property type="entry name" value="HATPase_dom"/>
</dbReference>
<dbReference type="InterPro" id="IPR000014">
    <property type="entry name" value="PAS"/>
</dbReference>
<feature type="domain" description="HPt" evidence="19">
    <location>
        <begin position="1063"/>
        <end position="1157"/>
    </location>
</feature>
<reference evidence="20 21" key="1">
    <citation type="submission" date="2021-01" db="EMBL/GenBank/DDBJ databases">
        <title>Belnapia mucosa sp. nov. and Belnapia arida sp. nov., isolated from the Tabernas Desert (Almeria, Spain).</title>
        <authorList>
            <person name="Molina-Menor E."/>
            <person name="Vidal-Verdu A."/>
            <person name="Calonge A."/>
            <person name="Satari L."/>
            <person name="Pereto J."/>
            <person name="Porcar M."/>
        </authorList>
    </citation>
    <scope>NUCLEOTIDE SEQUENCE [LARGE SCALE GENOMIC DNA]</scope>
    <source>
        <strain evidence="20 21">T18</strain>
    </source>
</reference>
<evidence type="ECO:0000256" key="3">
    <source>
        <dbReference type="ARBA" id="ARBA00012438"/>
    </source>
</evidence>
<dbReference type="SUPFAM" id="SSF55785">
    <property type="entry name" value="PYP-like sensor domain (PAS domain)"/>
    <property type="match status" value="4"/>
</dbReference>
<evidence type="ECO:0000256" key="7">
    <source>
        <dbReference type="ARBA" id="ARBA00022679"/>
    </source>
</evidence>
<keyword evidence="13" id="KW-0472">Membrane</keyword>
<dbReference type="SMART" id="SM00091">
    <property type="entry name" value="PAS"/>
    <property type="match status" value="5"/>
</dbReference>
<proteinExistence type="predicted"/>
<keyword evidence="4" id="KW-1003">Cell membrane</keyword>
<dbReference type="InterPro" id="IPR004358">
    <property type="entry name" value="Sig_transdc_His_kin-like_C"/>
</dbReference>
<evidence type="ECO:0000256" key="9">
    <source>
        <dbReference type="ARBA" id="ARBA00022777"/>
    </source>
</evidence>
<evidence type="ECO:0000259" key="16">
    <source>
        <dbReference type="PROSITE" id="PS50109"/>
    </source>
</evidence>
<comment type="subcellular location">
    <subcellularLocation>
        <location evidence="2">Cell inner membrane</location>
        <topology evidence="2">Multi-pass membrane protein</topology>
    </subcellularLocation>
</comment>
<dbReference type="Pfam" id="PF12860">
    <property type="entry name" value="PAS_7"/>
    <property type="match status" value="4"/>
</dbReference>
<feature type="domain" description="Response regulatory" evidence="17">
    <location>
        <begin position="916"/>
        <end position="1035"/>
    </location>
</feature>
<evidence type="ECO:0000256" key="15">
    <source>
        <dbReference type="PROSITE-ProRule" id="PRU00169"/>
    </source>
</evidence>
<keyword evidence="11" id="KW-1133">Transmembrane helix</keyword>
<evidence type="ECO:0000313" key="21">
    <source>
        <dbReference type="Proteomes" id="UP000660885"/>
    </source>
</evidence>
<dbReference type="Proteomes" id="UP000660885">
    <property type="component" value="Unassembled WGS sequence"/>
</dbReference>
<evidence type="ECO:0000256" key="13">
    <source>
        <dbReference type="ARBA" id="ARBA00023136"/>
    </source>
</evidence>
<accession>A0ABS1U396</accession>
<dbReference type="PROSITE" id="PS50110">
    <property type="entry name" value="RESPONSE_REGULATORY"/>
    <property type="match status" value="1"/>
</dbReference>
<evidence type="ECO:0000259" key="18">
    <source>
        <dbReference type="PROSITE" id="PS50112"/>
    </source>
</evidence>
<dbReference type="Pfam" id="PF00072">
    <property type="entry name" value="Response_reg"/>
    <property type="match status" value="1"/>
</dbReference>
<keyword evidence="12" id="KW-0902">Two-component regulatory system</keyword>
<dbReference type="InterPro" id="IPR011006">
    <property type="entry name" value="CheY-like_superfamily"/>
</dbReference>
<dbReference type="EMBL" id="JAETWB010000005">
    <property type="protein sequence ID" value="MBL6079145.1"/>
    <property type="molecule type" value="Genomic_DNA"/>
</dbReference>
<dbReference type="Pfam" id="PF01627">
    <property type="entry name" value="Hpt"/>
    <property type="match status" value="1"/>
</dbReference>
<dbReference type="SMART" id="SM00448">
    <property type="entry name" value="REC"/>
    <property type="match status" value="1"/>
</dbReference>
<feature type="domain" description="Histidine kinase" evidence="16">
    <location>
        <begin position="668"/>
        <end position="889"/>
    </location>
</feature>
<sequence length="1157" mass="125701">MPDHAPTQDLMDPAEASLLLPALLRRMKAGIGVFEPDLTLRIANPALATVLGLTLRPFRGQALPSLLGASIGPARGPFEAPAGGSARWVTPDERHLEVEVEVLADGSRLGLFRDVTRQQEAEESLATARSRSELLLRYVTDCVVLLDPDGVILENTDRSGRLLDLPPELVQPGCTHQDVLRYMYQRGDYGFEEAEDAFVARRRAEILAAGDLTFTALMPNGVWAEYNFWPRRDGHLLIIIRDVTALKEAQATLEAERAQARRLLASLGDAVMLFDADGTLLETNGHEESVLGLPPEFGRPGARFQDALRHMVRRGDFGRDRPEDAEVAMHWLALTSPGRKRLAQRFANGRWIELHYHPQPDGKLCIVARDITEMRESALALEAERATLRTVIDNLADGVMLYDKDYRWRIANRQLMDFLRLPPEIAHPGASGRDILRFQALRGDFGPPPEDQAALEALVEERARAMLQPGGNRYVRKTAGGYWIEFNMLPLPDGGLLTCFRDITRLKDQEEALEVERALLRRVLDGLQDAVILLDPDGAIVETNGKAPALFGLPEELMQRGSSHQAVQRWRYRHGEFGFDRPEDEVVEERWATVKASEGPMPLRLMPNGKWVENQFRTLPNGQILATCRDMTALKLNEQAALAAKGEAEAARDAAEAAARAKATFLAAMSHEIRTPMNGVLGMMEILERSGLSADQGRALAVMRESAQSLLRIIDDILDFSKIDAGRLEVEALPFSLRSLVDGMVETLAPQARAKGLALFTDPAGPGPDWVTGDPTRVRQILFNLLGNALKFTERGFVRVMADTRPEPDGRVQVVLAVEDSGIGMDAAAQLRLFQPFAQADSSTTRRFGGTGLGLSIVRRLAQLMGGDVTVESTPGRGSRFTVTLLLAPAAAGEVAEEAVAASPVAAPQTLEGLPRLLLADDHPVNREVLLRQLEVLGLSADVAEDGAAALKLWQARRHGILLLDLHMPELDGFGLARLIREEEAAEGLPRTGLVAVTADALKGEDARCYAAGMDGFLSKPVSLDALARTLGRWLPELAPEAATATDTVSGALFDPEALRGLFGADAARLSGILDSFAANASQEVATLAAAAEPNRLAGTAHRLKGASHMVGARLLAEQAARVENLAREGELAAARQAAAGMEALLAQTLKAARAGL</sequence>